<gene>
    <name evidence="5" type="primary">apaH</name>
    <name evidence="7" type="ORF">GEV47_11655</name>
</gene>
<accession>A0A843YVK3</accession>
<proteinExistence type="inferred from homology"/>
<evidence type="ECO:0000313" key="8">
    <source>
        <dbReference type="Proteomes" id="UP000451565"/>
    </source>
</evidence>
<evidence type="ECO:0000256" key="5">
    <source>
        <dbReference type="HAMAP-Rule" id="MF_00199"/>
    </source>
</evidence>
<dbReference type="EMBL" id="WINI01000006">
    <property type="protein sequence ID" value="MQR01331.1"/>
    <property type="molecule type" value="Genomic_DNA"/>
</dbReference>
<evidence type="ECO:0000256" key="3">
    <source>
        <dbReference type="ARBA" id="ARBA00022801"/>
    </source>
</evidence>
<evidence type="ECO:0000256" key="2">
    <source>
        <dbReference type="ARBA" id="ARBA00005419"/>
    </source>
</evidence>
<keyword evidence="3 5" id="KW-0378">Hydrolase</keyword>
<dbReference type="HAMAP" id="MF_00199">
    <property type="entry name" value="ApaH"/>
    <property type="match status" value="1"/>
</dbReference>
<dbReference type="NCBIfam" id="NF001204">
    <property type="entry name" value="PRK00166.1"/>
    <property type="match status" value="1"/>
</dbReference>
<dbReference type="SUPFAM" id="SSF56300">
    <property type="entry name" value="Metallo-dependent phosphatases"/>
    <property type="match status" value="1"/>
</dbReference>
<dbReference type="AlphaFoldDB" id="A0A843YVK3"/>
<evidence type="ECO:0000256" key="4">
    <source>
        <dbReference type="ARBA" id="ARBA00049417"/>
    </source>
</evidence>
<dbReference type="EC" id="3.6.1.41" evidence="5"/>
<comment type="caution">
    <text evidence="7">The sequence shown here is derived from an EMBL/GenBank/DDBJ whole genome shotgun (WGS) entry which is preliminary data.</text>
</comment>
<comment type="similarity">
    <text evidence="2 5">Belongs to the Ap4A hydrolase family.</text>
</comment>
<dbReference type="NCBIfam" id="TIGR00668">
    <property type="entry name" value="apaH"/>
    <property type="match status" value="1"/>
</dbReference>
<comment type="function">
    <text evidence="1 5">Hydrolyzes diadenosine 5',5'''-P1,P4-tetraphosphate to yield ADP.</text>
</comment>
<dbReference type="InterPro" id="IPR004843">
    <property type="entry name" value="Calcineurin-like_PHP"/>
</dbReference>
<name>A0A843YVK3_9BURK</name>
<dbReference type="OrthoDB" id="9807890at2"/>
<reference evidence="7 8" key="1">
    <citation type="submission" date="2019-10" db="EMBL/GenBank/DDBJ databases">
        <title>Glaciimonas soli sp. nov., a psychrophilic bacterium isolated from the forest soil of a high elevation mountain in Taiwan.</title>
        <authorList>
            <person name="Wang L.-T."/>
            <person name="Shieh W.Y."/>
        </authorList>
    </citation>
    <scope>NUCLEOTIDE SEQUENCE [LARGE SCALE GENOMIC DNA]</scope>
    <source>
        <strain evidence="7 8">GS1</strain>
    </source>
</reference>
<evidence type="ECO:0000259" key="6">
    <source>
        <dbReference type="Pfam" id="PF00149"/>
    </source>
</evidence>
<dbReference type="PANTHER" id="PTHR40942">
    <property type="match status" value="1"/>
</dbReference>
<dbReference type="Pfam" id="PF00149">
    <property type="entry name" value="Metallophos"/>
    <property type="match status" value="1"/>
</dbReference>
<protein>
    <recommendedName>
        <fullName evidence="5">Bis(5'-nucleosyl)-tetraphosphatase, symmetrical</fullName>
        <ecNumber evidence="5">3.6.1.41</ecNumber>
    </recommendedName>
    <alternativeName>
        <fullName evidence="5">Ap4A hydrolase</fullName>
    </alternativeName>
    <alternativeName>
        <fullName evidence="5">Diadenosine 5',5'''-P1,P4-tetraphosphate pyrophosphohydrolase</fullName>
    </alternativeName>
    <alternativeName>
        <fullName evidence="5">Diadenosine tetraphosphatase</fullName>
    </alternativeName>
</protein>
<dbReference type="InterPro" id="IPR004617">
    <property type="entry name" value="ApaH"/>
</dbReference>
<keyword evidence="8" id="KW-1185">Reference proteome</keyword>
<dbReference type="CDD" id="cd07422">
    <property type="entry name" value="MPP_ApaH"/>
    <property type="match status" value="1"/>
</dbReference>
<sequence length="278" mass="30478">MTSTPSNLYAIGDLQGCHSSLVALLERIESITPNAQLIFVGDLVNRGPSSLATLRLIRSLGARAQAILGNHDLHLLAAAHGIRKLHRSDTLDPILNAPDRDELLEWLRYQPLALLQDQHLFVHAGVLPQWSGSKTFALAQEVEAKLRSTDWLDFLGEMYGNQPAMWNDALTGNARLRCIVNALTRIRFCTEAGEMEFAAKESAGSALPGYLPWFDAPQRQSNDVTVVFGHWSTLGLTLRPNLIGLDTGCVWGGKLTAIRLADRAVLQVDCPQAQKPGK</sequence>
<dbReference type="PANTHER" id="PTHR40942:SF4">
    <property type="entry name" value="CYTOCHROME C5"/>
    <property type="match status" value="1"/>
</dbReference>
<feature type="domain" description="Calcineurin-like phosphoesterase" evidence="6">
    <location>
        <begin position="9"/>
        <end position="156"/>
    </location>
</feature>
<dbReference type="Gene3D" id="3.60.21.10">
    <property type="match status" value="1"/>
</dbReference>
<evidence type="ECO:0000313" key="7">
    <source>
        <dbReference type="EMBL" id="MQR01331.1"/>
    </source>
</evidence>
<organism evidence="7 8">
    <name type="scientific">Glaciimonas soli</name>
    <dbReference type="NCBI Taxonomy" id="2590999"/>
    <lineage>
        <taxon>Bacteria</taxon>
        <taxon>Pseudomonadati</taxon>
        <taxon>Pseudomonadota</taxon>
        <taxon>Betaproteobacteria</taxon>
        <taxon>Burkholderiales</taxon>
        <taxon>Oxalobacteraceae</taxon>
        <taxon>Glaciimonas</taxon>
    </lineage>
</organism>
<dbReference type="Proteomes" id="UP000451565">
    <property type="component" value="Unassembled WGS sequence"/>
</dbReference>
<dbReference type="GO" id="GO:0008803">
    <property type="term" value="F:bis(5'-nucleosyl)-tetraphosphatase (symmetrical) activity"/>
    <property type="evidence" value="ECO:0007669"/>
    <property type="project" value="UniProtKB-UniRule"/>
</dbReference>
<dbReference type="InterPro" id="IPR029052">
    <property type="entry name" value="Metallo-depent_PP-like"/>
</dbReference>
<comment type="catalytic activity">
    <reaction evidence="4 5">
        <text>P(1),P(4)-bis(5'-adenosyl) tetraphosphate + H2O = 2 ADP + 2 H(+)</text>
        <dbReference type="Rhea" id="RHEA:24252"/>
        <dbReference type="ChEBI" id="CHEBI:15377"/>
        <dbReference type="ChEBI" id="CHEBI:15378"/>
        <dbReference type="ChEBI" id="CHEBI:58141"/>
        <dbReference type="ChEBI" id="CHEBI:456216"/>
        <dbReference type="EC" id="3.6.1.41"/>
    </reaction>
</comment>
<evidence type="ECO:0000256" key="1">
    <source>
        <dbReference type="ARBA" id="ARBA00003413"/>
    </source>
</evidence>
<dbReference type="PIRSF" id="PIRSF000903">
    <property type="entry name" value="B5n-ttraPtase_sm"/>
    <property type="match status" value="1"/>
</dbReference>